<organism evidence="2 3">
    <name type="scientific">Candidula unifasciata</name>
    <dbReference type="NCBI Taxonomy" id="100452"/>
    <lineage>
        <taxon>Eukaryota</taxon>
        <taxon>Metazoa</taxon>
        <taxon>Spiralia</taxon>
        <taxon>Lophotrochozoa</taxon>
        <taxon>Mollusca</taxon>
        <taxon>Gastropoda</taxon>
        <taxon>Heterobranchia</taxon>
        <taxon>Euthyneura</taxon>
        <taxon>Panpulmonata</taxon>
        <taxon>Eupulmonata</taxon>
        <taxon>Stylommatophora</taxon>
        <taxon>Helicina</taxon>
        <taxon>Helicoidea</taxon>
        <taxon>Geomitridae</taxon>
        <taxon>Candidula</taxon>
    </lineage>
</organism>
<dbReference type="OrthoDB" id="14833at2759"/>
<feature type="non-terminal residue" evidence="2">
    <location>
        <position position="1"/>
    </location>
</feature>
<protein>
    <recommendedName>
        <fullName evidence="1">PH domain-containing protein</fullName>
    </recommendedName>
</protein>
<dbReference type="Gene3D" id="2.30.29.30">
    <property type="entry name" value="Pleckstrin-homology domain (PH domain)/Phosphotyrosine-binding domain (PTB)"/>
    <property type="match status" value="1"/>
</dbReference>
<evidence type="ECO:0000313" key="2">
    <source>
        <dbReference type="EMBL" id="CAG5119435.1"/>
    </source>
</evidence>
<dbReference type="InterPro" id="IPR011993">
    <property type="entry name" value="PH-like_dom_sf"/>
</dbReference>
<comment type="caution">
    <text evidence="2">The sequence shown here is derived from an EMBL/GenBank/DDBJ whole genome shotgun (WGS) entry which is preliminary data.</text>
</comment>
<sequence>GAGDEEEEDMLYFILCCPLLHYECCCIFRRHGRASMEGRLLKFTNLMKGYRYRWVVLNDEEGTLQYYESKESKKSPPKGCMFLG</sequence>
<feature type="non-terminal residue" evidence="2">
    <location>
        <position position="84"/>
    </location>
</feature>
<dbReference type="InterPro" id="IPR001849">
    <property type="entry name" value="PH_domain"/>
</dbReference>
<dbReference type="PROSITE" id="PS50003">
    <property type="entry name" value="PH_DOMAIN"/>
    <property type="match status" value="1"/>
</dbReference>
<dbReference type="Proteomes" id="UP000678393">
    <property type="component" value="Unassembled WGS sequence"/>
</dbReference>
<reference evidence="2" key="1">
    <citation type="submission" date="2021-04" db="EMBL/GenBank/DDBJ databases">
        <authorList>
            <consortium name="Molecular Ecology Group"/>
        </authorList>
    </citation>
    <scope>NUCLEOTIDE SEQUENCE</scope>
</reference>
<dbReference type="EMBL" id="CAJHNH020000711">
    <property type="protein sequence ID" value="CAG5119435.1"/>
    <property type="molecule type" value="Genomic_DNA"/>
</dbReference>
<accession>A0A8S3YUV2</accession>
<name>A0A8S3YUV2_9EUPU</name>
<feature type="domain" description="PH" evidence="1">
    <location>
        <begin position="33"/>
        <end position="84"/>
    </location>
</feature>
<evidence type="ECO:0000313" key="3">
    <source>
        <dbReference type="Proteomes" id="UP000678393"/>
    </source>
</evidence>
<proteinExistence type="predicted"/>
<keyword evidence="3" id="KW-1185">Reference proteome</keyword>
<gene>
    <name evidence="2" type="ORF">CUNI_LOCUS4993</name>
</gene>
<evidence type="ECO:0000259" key="1">
    <source>
        <dbReference type="PROSITE" id="PS50003"/>
    </source>
</evidence>
<dbReference type="AlphaFoldDB" id="A0A8S3YUV2"/>
<dbReference type="SUPFAM" id="SSF50729">
    <property type="entry name" value="PH domain-like"/>
    <property type="match status" value="1"/>
</dbReference>